<evidence type="ECO:0000313" key="1">
    <source>
        <dbReference type="EMBL" id="KAE8923827.1"/>
    </source>
</evidence>
<evidence type="ECO:0000313" key="4">
    <source>
        <dbReference type="EMBL" id="KAE9175283.1"/>
    </source>
</evidence>
<sequence length="180" mass="19658">MNVTVINSVGISTLPNVHFAVLLRNSLTLGPPHIAALSEFHYVRVTSISGDSARVAIIEPDAADEDFGEGIDIALLKRRVVSDDEGALWPGAYVGHPIAFIQPDGLSMDEWAFGLITGYSMKGSVPWLHVRHAGGNCKEVVFTGLLSKFKYALRILTLIVWVSNRIVDLPFQGSRPECCR</sequence>
<name>A0A6A3RC38_9STRA</name>
<reference evidence="6 7" key="1">
    <citation type="submission" date="2018-08" db="EMBL/GenBank/DDBJ databases">
        <title>Genomic investigation of the strawberry pathogen Phytophthora fragariae indicates pathogenicity is determined by transcriptional variation in three key races.</title>
        <authorList>
            <person name="Adams T.M."/>
            <person name="Armitage A.D."/>
            <person name="Sobczyk M.K."/>
            <person name="Bates H.J."/>
            <person name="Dunwell J.M."/>
            <person name="Nellist C.F."/>
            <person name="Harrison R.J."/>
        </authorList>
    </citation>
    <scope>NUCLEOTIDE SEQUENCE [LARGE SCALE GENOMIC DNA]</scope>
    <source>
        <strain evidence="5 8">A4</strain>
        <strain evidence="4 7">NOV-27</strain>
        <strain evidence="3 9">NOV-5</strain>
        <strain evidence="2 10">NOV-71</strain>
        <strain evidence="1 6">NOV-9</strain>
    </source>
</reference>
<dbReference type="EMBL" id="QXGB01002754">
    <property type="protein sequence ID" value="KAE9175283.1"/>
    <property type="molecule type" value="Genomic_DNA"/>
</dbReference>
<dbReference type="Proteomes" id="UP000429523">
    <property type="component" value="Unassembled WGS sequence"/>
</dbReference>
<dbReference type="OrthoDB" id="126303at2759"/>
<evidence type="ECO:0000313" key="3">
    <source>
        <dbReference type="EMBL" id="KAE9092685.1"/>
    </source>
</evidence>
<evidence type="ECO:0000313" key="5">
    <source>
        <dbReference type="EMBL" id="KAE9279724.1"/>
    </source>
</evidence>
<dbReference type="EMBL" id="QXGF01002670">
    <property type="protein sequence ID" value="KAE8923827.1"/>
    <property type="molecule type" value="Genomic_DNA"/>
</dbReference>
<evidence type="ECO:0000313" key="10">
    <source>
        <dbReference type="Proteomes" id="UP000441208"/>
    </source>
</evidence>
<evidence type="ECO:0000313" key="2">
    <source>
        <dbReference type="EMBL" id="KAE9074823.1"/>
    </source>
</evidence>
<evidence type="ECO:0000313" key="7">
    <source>
        <dbReference type="Proteomes" id="UP000433483"/>
    </source>
</evidence>
<dbReference type="Proteomes" id="UP000437068">
    <property type="component" value="Unassembled WGS sequence"/>
</dbReference>
<protein>
    <submittedName>
        <fullName evidence="3">Uncharacterized protein</fullName>
    </submittedName>
</protein>
<dbReference type="Proteomes" id="UP000433483">
    <property type="component" value="Unassembled WGS sequence"/>
</dbReference>
<evidence type="ECO:0000313" key="8">
    <source>
        <dbReference type="Proteomes" id="UP000437068"/>
    </source>
</evidence>
<dbReference type="Proteomes" id="UP000441208">
    <property type="component" value="Unassembled WGS sequence"/>
</dbReference>
<keyword evidence="7" id="KW-1185">Reference proteome</keyword>
<proteinExistence type="predicted"/>
<dbReference type="Proteomes" id="UP000440732">
    <property type="component" value="Unassembled WGS sequence"/>
</dbReference>
<dbReference type="AlphaFoldDB" id="A0A6A3RC38"/>
<dbReference type="EMBL" id="QXGA01002746">
    <property type="protein sequence ID" value="KAE9092685.1"/>
    <property type="molecule type" value="Genomic_DNA"/>
</dbReference>
<evidence type="ECO:0000313" key="9">
    <source>
        <dbReference type="Proteomes" id="UP000440732"/>
    </source>
</evidence>
<evidence type="ECO:0000313" key="6">
    <source>
        <dbReference type="Proteomes" id="UP000429523"/>
    </source>
</evidence>
<gene>
    <name evidence="5" type="ORF">PF001_g24582</name>
    <name evidence="4" type="ORF">PF005_g25465</name>
    <name evidence="3" type="ORF">PF006_g24630</name>
    <name evidence="2" type="ORF">PF007_g25253</name>
    <name evidence="1" type="ORF">PF009_g25931</name>
</gene>
<dbReference type="EMBL" id="QXFZ01002674">
    <property type="protein sequence ID" value="KAE9074823.1"/>
    <property type="molecule type" value="Genomic_DNA"/>
</dbReference>
<dbReference type="EMBL" id="QXGE01002716">
    <property type="protein sequence ID" value="KAE9279724.1"/>
    <property type="molecule type" value="Genomic_DNA"/>
</dbReference>
<accession>A0A6A3RC38</accession>
<organism evidence="3 9">
    <name type="scientific">Phytophthora fragariae</name>
    <dbReference type="NCBI Taxonomy" id="53985"/>
    <lineage>
        <taxon>Eukaryota</taxon>
        <taxon>Sar</taxon>
        <taxon>Stramenopiles</taxon>
        <taxon>Oomycota</taxon>
        <taxon>Peronosporomycetes</taxon>
        <taxon>Peronosporales</taxon>
        <taxon>Peronosporaceae</taxon>
        <taxon>Phytophthora</taxon>
    </lineage>
</organism>
<comment type="caution">
    <text evidence="3">The sequence shown here is derived from an EMBL/GenBank/DDBJ whole genome shotgun (WGS) entry which is preliminary data.</text>
</comment>